<dbReference type="Pfam" id="PF10163">
    <property type="entry name" value="EnY2"/>
    <property type="match status" value="1"/>
</dbReference>
<dbReference type="InterPro" id="IPR018783">
    <property type="entry name" value="TF_ENY2"/>
</dbReference>
<keyword evidence="1" id="KW-0811">Translocation</keyword>
<keyword evidence="3" id="KW-1185">Reference proteome</keyword>
<dbReference type="OrthoDB" id="6221744at2759"/>
<sequence>MPPVAPADLDALQAQLTQRLLESGEWDRIKFVLASKLNDNGWTDDVRNRSKERARTMEPLSFTALLEEMIPSAQNSIPLAVRREVIALIRGVYRQAVRMKQGII</sequence>
<dbReference type="GO" id="GO:0070390">
    <property type="term" value="C:transcription export complex 2"/>
    <property type="evidence" value="ECO:0007669"/>
    <property type="project" value="UniProtKB-UniRule"/>
</dbReference>
<keyword evidence="1" id="KW-0653">Protein transport</keyword>
<dbReference type="InterPro" id="IPR038212">
    <property type="entry name" value="TF_EnY2_sf"/>
</dbReference>
<dbReference type="GO" id="GO:0006406">
    <property type="term" value="P:mRNA export from nucleus"/>
    <property type="evidence" value="ECO:0007669"/>
    <property type="project" value="UniProtKB-UniRule"/>
</dbReference>
<keyword evidence="1" id="KW-0156">Chromatin regulator</keyword>
<keyword evidence="1" id="KW-0805">Transcription regulation</keyword>
<keyword evidence="1" id="KW-0010">Activator</keyword>
<comment type="subunit">
    <text evidence="1">Component of the nuclear pore complex (NPC)-associated TREX-2 complex (transcription and export complex 2), composed of at least SUS1, SAC3, THP1, SEM1, and CDC31. TREX-2 contains 2 SUS1 chains. The TREX-2 complex interacts with the nucleoporin NUP1. Component of the 1.8 MDa SAGA transcription coactivator-HAT complex. SAGA is built of 5 distinct domains with specialized functions. Within the SAGA complex, SUS1, SGF11, SGF73 and UBP8 form an additional subcomplex of SAGA called the DUB module (deubiquitination module). Interacts directly with THP1, SAC3, SGF11, and with the RNA polymerase II.</text>
</comment>
<gene>
    <name evidence="1" type="primary">SUS1</name>
    <name evidence="2" type="ORF">MVEN_02531800</name>
</gene>
<dbReference type="AlphaFoldDB" id="A0A8H6WUT8"/>
<keyword evidence="1" id="KW-0813">Transport</keyword>
<dbReference type="HAMAP" id="MF_03046">
    <property type="entry name" value="ENY2_Sus1"/>
    <property type="match status" value="1"/>
</dbReference>
<evidence type="ECO:0000313" key="3">
    <source>
        <dbReference type="Proteomes" id="UP000620124"/>
    </source>
</evidence>
<comment type="caution">
    <text evidence="2">The sequence shown here is derived from an EMBL/GenBank/DDBJ whole genome shotgun (WGS) entry which is preliminary data.</text>
</comment>
<protein>
    <recommendedName>
        <fullName evidence="1">Transcription and mRNA export factor SUS1</fullName>
    </recommendedName>
</protein>
<dbReference type="GO" id="GO:0005654">
    <property type="term" value="C:nucleoplasm"/>
    <property type="evidence" value="ECO:0007669"/>
    <property type="project" value="UniProtKB-SubCell"/>
</dbReference>
<dbReference type="EMBL" id="JACAZI010000034">
    <property type="protein sequence ID" value="KAF7329017.1"/>
    <property type="molecule type" value="Genomic_DNA"/>
</dbReference>
<dbReference type="Proteomes" id="UP000620124">
    <property type="component" value="Unassembled WGS sequence"/>
</dbReference>
<dbReference type="PANTHER" id="PTHR12514">
    <property type="entry name" value="ENHANCER OF YELLOW 2 TRANSCRIPTION FACTOR"/>
    <property type="match status" value="1"/>
</dbReference>
<evidence type="ECO:0000256" key="1">
    <source>
        <dbReference type="HAMAP-Rule" id="MF_03046"/>
    </source>
</evidence>
<accession>A0A8H6WUT8</accession>
<dbReference type="GO" id="GO:0015031">
    <property type="term" value="P:protein transport"/>
    <property type="evidence" value="ECO:0007669"/>
    <property type="project" value="UniProtKB-KW"/>
</dbReference>
<proteinExistence type="inferred from homology"/>
<dbReference type="GO" id="GO:0006368">
    <property type="term" value="P:transcription elongation by RNA polymerase II"/>
    <property type="evidence" value="ECO:0007669"/>
    <property type="project" value="UniProtKB-UniRule"/>
</dbReference>
<evidence type="ECO:0000313" key="2">
    <source>
        <dbReference type="EMBL" id="KAF7329017.1"/>
    </source>
</evidence>
<dbReference type="GO" id="GO:0000124">
    <property type="term" value="C:SAGA complex"/>
    <property type="evidence" value="ECO:0007669"/>
    <property type="project" value="UniProtKB-UniRule"/>
</dbReference>
<keyword evidence="1" id="KW-0963">Cytoplasm</keyword>
<organism evidence="2 3">
    <name type="scientific">Mycena venus</name>
    <dbReference type="NCBI Taxonomy" id="2733690"/>
    <lineage>
        <taxon>Eukaryota</taxon>
        <taxon>Fungi</taxon>
        <taxon>Dikarya</taxon>
        <taxon>Basidiomycota</taxon>
        <taxon>Agaricomycotina</taxon>
        <taxon>Agaricomycetes</taxon>
        <taxon>Agaricomycetidae</taxon>
        <taxon>Agaricales</taxon>
        <taxon>Marasmiineae</taxon>
        <taxon>Mycenaceae</taxon>
        <taxon>Mycena</taxon>
    </lineage>
</organism>
<reference evidence="2" key="1">
    <citation type="submission" date="2020-05" db="EMBL/GenBank/DDBJ databases">
        <title>Mycena genomes resolve the evolution of fungal bioluminescence.</title>
        <authorList>
            <person name="Tsai I.J."/>
        </authorList>
    </citation>
    <scope>NUCLEOTIDE SEQUENCE</scope>
    <source>
        <strain evidence="2">CCC161011</strain>
    </source>
</reference>
<dbReference type="GO" id="GO:0003713">
    <property type="term" value="F:transcription coactivator activity"/>
    <property type="evidence" value="ECO:0007669"/>
    <property type="project" value="UniProtKB-UniRule"/>
</dbReference>
<dbReference type="GO" id="GO:0006325">
    <property type="term" value="P:chromatin organization"/>
    <property type="evidence" value="ECO:0007669"/>
    <property type="project" value="UniProtKB-KW"/>
</dbReference>
<keyword evidence="1" id="KW-0804">Transcription</keyword>
<dbReference type="Gene3D" id="1.10.246.140">
    <property type="match status" value="1"/>
</dbReference>
<dbReference type="GO" id="GO:0071819">
    <property type="term" value="C:DUBm complex"/>
    <property type="evidence" value="ECO:0007669"/>
    <property type="project" value="UniProtKB-UniRule"/>
</dbReference>
<name>A0A8H6WUT8_9AGAR</name>
<keyword evidence="1" id="KW-0539">Nucleus</keyword>
<comment type="function">
    <text evidence="1">Involved in mRNA export coupled transcription activation by association with both the TREX-2 and the SAGA complexes. At the promoters, SAGA is required for recruitment of the basal transcription machinery. It influences RNA polymerase II transcriptional activity through different activities such as TBP interaction and promoter selectivity, interaction with transcription activators, and chromatin modification through histone acetylation and deubiquitination. Within the SAGA complex, participates to a subcomplex required for deubiquitination of H2B and for the maintenance of steady-state H3 methylation levels. The TREX-2 complex functions in docking export-competent ribonucleoprotein particles (mRNPs) to the nuclear entrance of the nuclear pore complex (nuclear basket). TREX-2 participates in mRNA export and accurate chromatin positioning in the nucleus by tethering genes to the nuclear periphery. May also be involved in cytoplasmic mRNA decay by interaction with components of P-bodies.</text>
</comment>
<dbReference type="GO" id="GO:0000932">
    <property type="term" value="C:P-body"/>
    <property type="evidence" value="ECO:0007669"/>
    <property type="project" value="UniProtKB-SubCell"/>
</dbReference>
<comment type="subcellular location">
    <subcellularLocation>
        <location evidence="1">Nucleus</location>
        <location evidence="1">Nucleoplasm</location>
    </subcellularLocation>
    <subcellularLocation>
        <location evidence="1">Cytoplasm</location>
        <location evidence="1">P-body</location>
    </subcellularLocation>
</comment>
<dbReference type="GO" id="GO:0005643">
    <property type="term" value="C:nuclear pore"/>
    <property type="evidence" value="ECO:0007669"/>
    <property type="project" value="UniProtKB-UniRule"/>
</dbReference>
<comment type="similarity">
    <text evidence="1">Belongs to the ENY2 family.</text>
</comment>
<keyword evidence="1" id="KW-0509">mRNA transport</keyword>